<gene>
    <name evidence="1" type="ORF">ABT56_11450</name>
</gene>
<reference evidence="1 2" key="1">
    <citation type="submission" date="2015-05" db="EMBL/GenBank/DDBJ databases">
        <title>Photobacterium galathea sp. nov.</title>
        <authorList>
            <person name="Machado H."/>
            <person name="Gram L."/>
        </authorList>
    </citation>
    <scope>NUCLEOTIDE SEQUENCE [LARGE SCALE GENOMIC DNA]</scope>
    <source>
        <strain evidence="1 2">CGMCC 1.12159</strain>
    </source>
</reference>
<dbReference type="PATRIC" id="fig|1195763.3.peg.2408"/>
<accession>A0A0J1H148</accession>
<dbReference type="Proteomes" id="UP000036097">
    <property type="component" value="Unassembled WGS sequence"/>
</dbReference>
<proteinExistence type="predicted"/>
<name>A0A0J1H148_9GAMM</name>
<protein>
    <submittedName>
        <fullName evidence="1">Uncharacterized protein</fullName>
    </submittedName>
</protein>
<dbReference type="EMBL" id="LDOT01000013">
    <property type="protein sequence ID" value="KLV05570.1"/>
    <property type="molecule type" value="Genomic_DNA"/>
</dbReference>
<evidence type="ECO:0000313" key="1">
    <source>
        <dbReference type="EMBL" id="KLV05570.1"/>
    </source>
</evidence>
<dbReference type="RefSeq" id="WP_047878999.1">
    <property type="nucleotide sequence ID" value="NZ_LDOT01000013.1"/>
</dbReference>
<dbReference type="AlphaFoldDB" id="A0A0J1H148"/>
<evidence type="ECO:0000313" key="2">
    <source>
        <dbReference type="Proteomes" id="UP000036097"/>
    </source>
</evidence>
<keyword evidence="2" id="KW-1185">Reference proteome</keyword>
<organism evidence="1 2">
    <name type="scientific">Photobacterium aquae</name>
    <dbReference type="NCBI Taxonomy" id="1195763"/>
    <lineage>
        <taxon>Bacteria</taxon>
        <taxon>Pseudomonadati</taxon>
        <taxon>Pseudomonadota</taxon>
        <taxon>Gammaproteobacteria</taxon>
        <taxon>Vibrionales</taxon>
        <taxon>Vibrionaceae</taxon>
        <taxon>Photobacterium</taxon>
    </lineage>
</organism>
<comment type="caution">
    <text evidence="1">The sequence shown here is derived from an EMBL/GenBank/DDBJ whole genome shotgun (WGS) entry which is preliminary data.</text>
</comment>
<sequence>MVARMTIGRETILNLDSVEYKWIEALCYDGVEEEMINESIQRCLGGDKASADLLRRIALKQCSPNELLRYIDQL</sequence>